<evidence type="ECO:0000313" key="1">
    <source>
        <dbReference type="EMBL" id="SDE90544.1"/>
    </source>
</evidence>
<dbReference type="Gene3D" id="3.40.50.300">
    <property type="entry name" value="P-loop containing nucleotide triphosphate hydrolases"/>
    <property type="match status" value="1"/>
</dbReference>
<dbReference type="InterPro" id="IPR027417">
    <property type="entry name" value="P-loop_NTPase"/>
</dbReference>
<protein>
    <recommendedName>
        <fullName evidence="3">Sulfotransferase family protein</fullName>
    </recommendedName>
</protein>
<proteinExistence type="predicted"/>
<dbReference type="AlphaFoldDB" id="A0A1G7GQZ2"/>
<gene>
    <name evidence="1" type="ORF">SAMN04488105_109153</name>
</gene>
<dbReference type="STRING" id="282683.SAMN04488105_109153"/>
<dbReference type="OrthoDB" id="981508at2"/>
<evidence type="ECO:0000313" key="2">
    <source>
        <dbReference type="Proteomes" id="UP000198994"/>
    </source>
</evidence>
<keyword evidence="2" id="KW-1185">Reference proteome</keyword>
<organism evidence="1 2">
    <name type="scientific">Salipiger thiooxidans</name>
    <dbReference type="NCBI Taxonomy" id="282683"/>
    <lineage>
        <taxon>Bacteria</taxon>
        <taxon>Pseudomonadati</taxon>
        <taxon>Pseudomonadota</taxon>
        <taxon>Alphaproteobacteria</taxon>
        <taxon>Rhodobacterales</taxon>
        <taxon>Roseobacteraceae</taxon>
        <taxon>Salipiger</taxon>
    </lineage>
</organism>
<reference evidence="2" key="1">
    <citation type="submission" date="2016-10" db="EMBL/GenBank/DDBJ databases">
        <authorList>
            <person name="Varghese N."/>
            <person name="Submissions S."/>
        </authorList>
    </citation>
    <scope>NUCLEOTIDE SEQUENCE [LARGE SCALE GENOMIC DNA]</scope>
    <source>
        <strain evidence="2">DSM 10146</strain>
    </source>
</reference>
<dbReference type="RefSeq" id="WP_089960650.1">
    <property type="nucleotide sequence ID" value="NZ_FNAV01000009.1"/>
</dbReference>
<dbReference type="EMBL" id="FNAV01000009">
    <property type="protein sequence ID" value="SDE90544.1"/>
    <property type="molecule type" value="Genomic_DNA"/>
</dbReference>
<accession>A0A1G7GQZ2</accession>
<evidence type="ECO:0008006" key="3">
    <source>
        <dbReference type="Google" id="ProtNLM"/>
    </source>
</evidence>
<dbReference type="Proteomes" id="UP000198994">
    <property type="component" value="Unassembled WGS sequence"/>
</dbReference>
<name>A0A1G7GQZ2_9RHOB</name>
<dbReference type="SUPFAM" id="SSF52540">
    <property type="entry name" value="P-loop containing nucleoside triphosphate hydrolases"/>
    <property type="match status" value="1"/>
</dbReference>
<sequence length="286" mass="31941">MPHKTFILCTGASKSGTTWIRTYLGNAPRTDMGPLGEMQVWDAATEPGKAHFLMPTPPAWRRAEFTVHRLLGLRPRGKVLRWWLQQDPSRYVPWFAGRLARPNTRLSGDVTPGYAALSTETLRRIDDGFASRGITVKTIFTMRDPIERAWSLLKMYRRKSKLDDSLPDAEAFLRIFAPGGTGTTDPDYHVTLARLDEVFPPHRQFVTLYESLFTPATITALSAFARIPDRPDAGGAPVNAAGDRSALPEGLAEQVFPSFAKDYETVVARLPEAAELWPHAHLLTTR</sequence>